<gene>
    <name evidence="1" type="ORF">C1SCF055_LOCUS22537</name>
</gene>
<reference evidence="1" key="1">
    <citation type="submission" date="2022-10" db="EMBL/GenBank/DDBJ databases">
        <authorList>
            <person name="Chen Y."/>
            <person name="Dougan E. K."/>
            <person name="Chan C."/>
            <person name="Rhodes N."/>
            <person name="Thang M."/>
        </authorList>
    </citation>
    <scope>NUCLEOTIDE SEQUENCE</scope>
</reference>
<proteinExistence type="predicted"/>
<dbReference type="Proteomes" id="UP001152797">
    <property type="component" value="Unassembled WGS sequence"/>
</dbReference>
<evidence type="ECO:0000313" key="3">
    <source>
        <dbReference type="Proteomes" id="UP001152797"/>
    </source>
</evidence>
<keyword evidence="3" id="KW-1185">Reference proteome</keyword>
<dbReference type="AlphaFoldDB" id="A0A9P1CRN6"/>
<reference evidence="2" key="2">
    <citation type="submission" date="2024-04" db="EMBL/GenBank/DDBJ databases">
        <authorList>
            <person name="Chen Y."/>
            <person name="Shah S."/>
            <person name="Dougan E. K."/>
            <person name="Thang M."/>
            <person name="Chan C."/>
        </authorList>
    </citation>
    <scope>NUCLEOTIDE SEQUENCE [LARGE SCALE GENOMIC DNA]</scope>
</reference>
<dbReference type="EMBL" id="CAMXCT020002146">
    <property type="protein sequence ID" value="CAL1149403.1"/>
    <property type="molecule type" value="Genomic_DNA"/>
</dbReference>
<sequence>MASGVNPLLALGLSTCVDIYADICDVLNGPAEQEQQCKENMKTELAALLGTPEDNHCSPTSLGCQHESIMDVVKVEEVSLQGPNFATWLPGGTHDPAHRNAQETNGTAWGLGISTCIEDQTDRRASNGFDCAIWSAFKKFCKERQ</sequence>
<comment type="caution">
    <text evidence="1">The sequence shown here is derived from an EMBL/GenBank/DDBJ whole genome shotgun (WGS) entry which is preliminary data.</text>
</comment>
<protein>
    <submittedName>
        <fullName evidence="1">Uncharacterized protein</fullName>
    </submittedName>
</protein>
<accession>A0A9P1CRN6</accession>
<dbReference type="EMBL" id="CAMXCT030002146">
    <property type="protein sequence ID" value="CAL4783340.1"/>
    <property type="molecule type" value="Genomic_DNA"/>
</dbReference>
<evidence type="ECO:0000313" key="1">
    <source>
        <dbReference type="EMBL" id="CAI3996028.1"/>
    </source>
</evidence>
<name>A0A9P1CRN6_9DINO</name>
<dbReference type="EMBL" id="CAMXCT010002146">
    <property type="protein sequence ID" value="CAI3996028.1"/>
    <property type="molecule type" value="Genomic_DNA"/>
</dbReference>
<organism evidence="1">
    <name type="scientific">Cladocopium goreaui</name>
    <dbReference type="NCBI Taxonomy" id="2562237"/>
    <lineage>
        <taxon>Eukaryota</taxon>
        <taxon>Sar</taxon>
        <taxon>Alveolata</taxon>
        <taxon>Dinophyceae</taxon>
        <taxon>Suessiales</taxon>
        <taxon>Symbiodiniaceae</taxon>
        <taxon>Cladocopium</taxon>
    </lineage>
</organism>
<evidence type="ECO:0000313" key="2">
    <source>
        <dbReference type="EMBL" id="CAL1149403.1"/>
    </source>
</evidence>